<name>A0A6P1NQN5_9BACT</name>
<feature type="signal peptide" evidence="3">
    <location>
        <begin position="1"/>
        <end position="22"/>
    </location>
</feature>
<reference evidence="5 6" key="1">
    <citation type="submission" date="2020-01" db="EMBL/GenBank/DDBJ databases">
        <authorList>
            <person name="Kim M."/>
        </authorList>
    </citation>
    <scope>NUCLEOTIDE SEQUENCE [LARGE SCALE GENOMIC DNA]</scope>
    <source>
        <strain evidence="5 6">BT10</strain>
    </source>
</reference>
<dbReference type="GO" id="GO:0061630">
    <property type="term" value="F:ubiquitin protein ligase activity"/>
    <property type="evidence" value="ECO:0007669"/>
    <property type="project" value="TreeGrafter"/>
</dbReference>
<dbReference type="InterPro" id="IPR026444">
    <property type="entry name" value="Secre_tail"/>
</dbReference>
<proteinExistence type="predicted"/>
<evidence type="ECO:0000256" key="3">
    <source>
        <dbReference type="SAM" id="SignalP"/>
    </source>
</evidence>
<dbReference type="NCBIfam" id="TIGR04183">
    <property type="entry name" value="Por_Secre_tail"/>
    <property type="match status" value="1"/>
</dbReference>
<dbReference type="PROSITE" id="PS51125">
    <property type="entry name" value="NHL"/>
    <property type="match status" value="1"/>
</dbReference>
<feature type="domain" description="IPT/TIG" evidence="4">
    <location>
        <begin position="1333"/>
        <end position="1412"/>
    </location>
</feature>
<dbReference type="NCBIfam" id="TIGR01451">
    <property type="entry name" value="B_ant_repeat"/>
    <property type="match status" value="1"/>
</dbReference>
<dbReference type="SUPFAM" id="SSF63829">
    <property type="entry name" value="Calcium-dependent phosphotriesterase"/>
    <property type="match status" value="1"/>
</dbReference>
<protein>
    <submittedName>
        <fullName evidence="5">T9SS type A sorting domain-containing protein</fullName>
    </submittedName>
</protein>
<dbReference type="SUPFAM" id="SSF81296">
    <property type="entry name" value="E set domains"/>
    <property type="match status" value="4"/>
</dbReference>
<dbReference type="RefSeq" id="WP_160687893.1">
    <property type="nucleotide sequence ID" value="NZ_CP047897.1"/>
</dbReference>
<dbReference type="Pfam" id="PF24595">
    <property type="entry name" value="DUF7619"/>
    <property type="match status" value="1"/>
</dbReference>
<dbReference type="KEGG" id="nib:GU926_00260"/>
<dbReference type="Proteomes" id="UP000464214">
    <property type="component" value="Chromosome"/>
</dbReference>
<dbReference type="Pfam" id="PF18962">
    <property type="entry name" value="Por_Secre_tail"/>
    <property type="match status" value="1"/>
</dbReference>
<feature type="domain" description="IPT/TIG" evidence="4">
    <location>
        <begin position="1171"/>
        <end position="1250"/>
    </location>
</feature>
<dbReference type="InterPro" id="IPR014756">
    <property type="entry name" value="Ig_E-set"/>
</dbReference>
<evidence type="ECO:0000313" key="6">
    <source>
        <dbReference type="Proteomes" id="UP000464214"/>
    </source>
</evidence>
<dbReference type="Gene3D" id="2.60.40.10">
    <property type="entry name" value="Immunoglobulins"/>
    <property type="match status" value="5"/>
</dbReference>
<dbReference type="InterPro" id="IPR001258">
    <property type="entry name" value="NHL_repeat"/>
</dbReference>
<dbReference type="PANTHER" id="PTHR24104:SF25">
    <property type="entry name" value="PROTEIN LIN-41"/>
    <property type="match status" value="1"/>
</dbReference>
<dbReference type="InterPro" id="IPR055353">
    <property type="entry name" value="DUF7619"/>
</dbReference>
<keyword evidence="6" id="KW-1185">Reference proteome</keyword>
<evidence type="ECO:0000259" key="4">
    <source>
        <dbReference type="SMART" id="SM00429"/>
    </source>
</evidence>
<dbReference type="InterPro" id="IPR013783">
    <property type="entry name" value="Ig-like_fold"/>
</dbReference>
<feature type="chain" id="PRO_5026656891" evidence="3">
    <location>
        <begin position="23"/>
        <end position="1498"/>
    </location>
</feature>
<dbReference type="Gene3D" id="2.120.10.30">
    <property type="entry name" value="TolB, C-terminal domain"/>
    <property type="match status" value="3"/>
</dbReference>
<accession>A0A6P1NQN5</accession>
<sequence>MVKKLRFLYLVLVLLCVPICHLKAQLADFDLHQRVGLAVHRPYSLETDSKGNVYLQSMAGTITKMTPSGKIVHDFKLNGISESFLKQSLYHLYIDSKDHLYIINHSQGTISKFSPEGNLFFTFGSKGEGPGQFVFLARIAVNSLGEIFASDMENHYLDNKSKRIHKFDAQGNFIKTFTITGADGKLAAPLSLAVDGRDLLYVAGDSHKSIFQINSEGEVLKEIKTGEQAASGFLACDRKTNQVYLSQYTAQADGVKVFNADGQYEKTIETVAQGLVSSTPYPIAITPEGNLLAVDVRHYGNSTLFSYNKAGQVVRKWGRAHSAQDAALDDQGNFYLLDKAGKLTKFTPKGDALWEVSSLISSKGLALDLKSNIYVICSQDSLSGRNGILKLDPTGKRLAFFTNLSGSNEQVIPQGIYVDPFGNMFVTDLQSGAVLKLDAQGKRVASIGTMGPEPGKLWFPSAVMVDKNGLVLVLDYFGSRVQQFTQGGKFIRHFGAHNDNDNFKYASSDLALDNKGNIYTTSTLHKYGLSSENENRLRVFDAKGTLLQENLSSPLHYLAFDSRGASLATVSTEADVFSLYRSKNYSAPLSVITGRVFNERNKNCTMDPGETGIAGLVMEATPGPYYAHTDEDGRYSFAVDSGSYKIRVVPALILGATMTVSCPPSKLPVYVSGDTSVVEAPDIAYKILYNPYLTISVSSDRRRRCFRNTTTVSYSNLGYAAAPDAKVTVQLPEFVHFISASVPFTKDEIGNYVFEVGTLAALHKGTITITDSVSCADPTIRGLTVCTKAWISPANPEDKAVDWNRANIVINGEDPVDGQVRFVVTNVGSGDMTDSLSFRLIQDAELSMVGRYRLAAGDSLALKFAPLGRALRLEADQPPGHPIKKSASANLEIRSLNDGLPSPAMNALPPDDAEQEIAMDCLPIIDSYDPNDKQVIPVGLTSEKYTPTSTPLRYTVRFQNTGTDVAYRVVVVDTLSADLNISTLRMGTASHPYRLTVSGKERPVLTFIFDNIMLPDSSKDLAGSNGLIQFSIRPKTTLSEKQLIENFADIFFDYNEPVRTNTTTNRIYDLPLVPNPEKQLQVKDALVSPSITAYVPSAGKYGAVVVISGTNFLAQNSLNKVYFNGKPAQVLEATSTGIKVQVPLGAFTGKIKVSHVDGSTTTFDDFTVYQPPVITGLSVKEGVVGIEVTIQGENLRPDLLESITLGTVPCQIKRYANNGVIVAIPVGAVSGVFTVYSKGGTAQSGQFRVWHMPAITGFDKMRQRVGGDVALQGENFAPEAGLNQVYFGEKVAKVLSAREQQVVVQVPSGAVTGNVTISTPGGSSSKSFEVIPGPVLTAILPASASVGTVVELKGLNFSALGQPDTVSFGDVKAEVLSATATTLQVRVPRGAVSGKVTVAGVGGKSKADFTVLSLTPQESIEVYPLPNQGRFTIDFIKADFDVHTLQMLDKTGRIIYRQIIKGGKESRLDISLPRAPSGIYVILLQTSQGVVTKRVVIQ</sequence>
<dbReference type="InterPro" id="IPR050952">
    <property type="entry name" value="TRIM-NHL_E3_ligases"/>
</dbReference>
<gene>
    <name evidence="5" type="ORF">GU926_00260</name>
</gene>
<evidence type="ECO:0000256" key="1">
    <source>
        <dbReference type="ARBA" id="ARBA00022737"/>
    </source>
</evidence>
<dbReference type="CDD" id="cd00603">
    <property type="entry name" value="IPT_PCSR"/>
    <property type="match status" value="1"/>
</dbReference>
<evidence type="ECO:0000313" key="5">
    <source>
        <dbReference type="EMBL" id="QHL85957.1"/>
    </source>
</evidence>
<dbReference type="GO" id="GO:0000209">
    <property type="term" value="P:protein polyubiquitination"/>
    <property type="evidence" value="ECO:0007669"/>
    <property type="project" value="TreeGrafter"/>
</dbReference>
<dbReference type="GO" id="GO:0008270">
    <property type="term" value="F:zinc ion binding"/>
    <property type="evidence" value="ECO:0007669"/>
    <property type="project" value="UniProtKB-KW"/>
</dbReference>
<keyword evidence="1" id="KW-0677">Repeat</keyword>
<dbReference type="Pfam" id="PF01833">
    <property type="entry name" value="TIG"/>
    <property type="match status" value="2"/>
</dbReference>
<feature type="repeat" description="NHL" evidence="2">
    <location>
        <begin position="444"/>
        <end position="487"/>
    </location>
</feature>
<dbReference type="SMART" id="SM00429">
    <property type="entry name" value="IPT"/>
    <property type="match status" value="3"/>
</dbReference>
<evidence type="ECO:0000256" key="2">
    <source>
        <dbReference type="PROSITE-ProRule" id="PRU00504"/>
    </source>
</evidence>
<dbReference type="InterPro" id="IPR011042">
    <property type="entry name" value="6-blade_b-propeller_TolB-like"/>
</dbReference>
<dbReference type="InterPro" id="IPR002909">
    <property type="entry name" value="IPT_dom"/>
</dbReference>
<dbReference type="PANTHER" id="PTHR24104">
    <property type="entry name" value="E3 UBIQUITIN-PROTEIN LIGASE NHLRC1-RELATED"/>
    <property type="match status" value="1"/>
</dbReference>
<feature type="domain" description="IPT/TIG" evidence="4">
    <location>
        <begin position="1252"/>
        <end position="1331"/>
    </location>
</feature>
<dbReference type="EMBL" id="CP047897">
    <property type="protein sequence ID" value="QHL85957.1"/>
    <property type="molecule type" value="Genomic_DNA"/>
</dbReference>
<dbReference type="CDD" id="cd05819">
    <property type="entry name" value="NHL"/>
    <property type="match status" value="2"/>
</dbReference>
<dbReference type="InterPro" id="IPR047589">
    <property type="entry name" value="DUF11_rpt"/>
</dbReference>
<dbReference type="SUPFAM" id="SSF101898">
    <property type="entry name" value="NHL repeat"/>
    <property type="match status" value="2"/>
</dbReference>
<organism evidence="5 6">
    <name type="scientific">Nibribacter ruber</name>
    <dbReference type="NCBI Taxonomy" id="2698458"/>
    <lineage>
        <taxon>Bacteria</taxon>
        <taxon>Pseudomonadati</taxon>
        <taxon>Bacteroidota</taxon>
        <taxon>Cytophagia</taxon>
        <taxon>Cytophagales</taxon>
        <taxon>Hymenobacteraceae</taxon>
        <taxon>Nibribacter</taxon>
    </lineage>
</organism>
<dbReference type="GO" id="GO:0043161">
    <property type="term" value="P:proteasome-mediated ubiquitin-dependent protein catabolic process"/>
    <property type="evidence" value="ECO:0007669"/>
    <property type="project" value="TreeGrafter"/>
</dbReference>
<keyword evidence="3" id="KW-0732">Signal</keyword>